<proteinExistence type="predicted"/>
<protein>
    <submittedName>
        <fullName evidence="2">Uncharacterized protein</fullName>
    </submittedName>
</protein>
<feature type="compositionally biased region" description="Polar residues" evidence="1">
    <location>
        <begin position="58"/>
        <end position="86"/>
    </location>
</feature>
<dbReference type="Proteomes" id="UP001152795">
    <property type="component" value="Unassembled WGS sequence"/>
</dbReference>
<gene>
    <name evidence="2" type="ORF">PACLA_8A004683</name>
</gene>
<name>A0A6S7FX48_PARCT</name>
<evidence type="ECO:0000313" key="3">
    <source>
        <dbReference type="Proteomes" id="UP001152795"/>
    </source>
</evidence>
<dbReference type="AlphaFoldDB" id="A0A6S7FX48"/>
<comment type="caution">
    <text evidence="2">The sequence shown here is derived from an EMBL/GenBank/DDBJ whole genome shotgun (WGS) entry which is preliminary data.</text>
</comment>
<reference evidence="2" key="1">
    <citation type="submission" date="2020-04" db="EMBL/GenBank/DDBJ databases">
        <authorList>
            <person name="Alioto T."/>
            <person name="Alioto T."/>
            <person name="Gomez Garrido J."/>
        </authorList>
    </citation>
    <scope>NUCLEOTIDE SEQUENCE</scope>
    <source>
        <strain evidence="2">A484AB</strain>
    </source>
</reference>
<keyword evidence="3" id="KW-1185">Reference proteome</keyword>
<evidence type="ECO:0000313" key="2">
    <source>
        <dbReference type="EMBL" id="CAB3978910.1"/>
    </source>
</evidence>
<feature type="region of interest" description="Disordered" evidence="1">
    <location>
        <begin position="54"/>
        <end position="86"/>
    </location>
</feature>
<accession>A0A6S7FX48</accession>
<evidence type="ECO:0000256" key="1">
    <source>
        <dbReference type="SAM" id="MobiDB-lite"/>
    </source>
</evidence>
<organism evidence="2 3">
    <name type="scientific">Paramuricea clavata</name>
    <name type="common">Red gorgonian</name>
    <name type="synonym">Violescent sea-whip</name>
    <dbReference type="NCBI Taxonomy" id="317549"/>
    <lineage>
        <taxon>Eukaryota</taxon>
        <taxon>Metazoa</taxon>
        <taxon>Cnidaria</taxon>
        <taxon>Anthozoa</taxon>
        <taxon>Octocorallia</taxon>
        <taxon>Malacalcyonacea</taxon>
        <taxon>Plexauridae</taxon>
        <taxon>Paramuricea</taxon>
    </lineage>
</organism>
<dbReference type="OrthoDB" id="5989194at2759"/>
<dbReference type="EMBL" id="CACRXK020000152">
    <property type="protein sequence ID" value="CAB3978910.1"/>
    <property type="molecule type" value="Genomic_DNA"/>
</dbReference>
<sequence length="86" mass="10007">MEKLLFGLRQKWCDVADDITEVKQREITIEDITLFVEKRVRACNHPIFGKISRETKSENTVGKNTKSTEDQPLQQRGMTTTRLVQQ</sequence>